<dbReference type="PIRSF" id="PIRSF029394">
    <property type="entry name" value="UCP029394"/>
    <property type="match status" value="1"/>
</dbReference>
<dbReference type="RefSeq" id="WP_186550004.1">
    <property type="nucleotide sequence ID" value="NZ_CP077091.1"/>
</dbReference>
<gene>
    <name evidence="1" type="ORF">HU739_023345</name>
</gene>
<evidence type="ECO:0000313" key="1">
    <source>
        <dbReference type="EMBL" id="QXI16807.1"/>
    </source>
</evidence>
<dbReference type="Gene3D" id="3.10.450.50">
    <property type="match status" value="1"/>
</dbReference>
<dbReference type="Proteomes" id="UP000631521">
    <property type="component" value="Chromosome"/>
</dbReference>
<protein>
    <submittedName>
        <fullName evidence="1">DUF4440 domain-containing protein</fullName>
    </submittedName>
</protein>
<dbReference type="AlphaFoldDB" id="A0A9E6TG82"/>
<reference evidence="1 2" key="2">
    <citation type="journal article" date="2021" name="Microorganisms">
        <title>The Ever-Expanding Pseudomonas Genus: Description of 43 New Species and Partition of the Pseudomonas putida Group.</title>
        <authorList>
            <person name="Girard L."/>
            <person name="Lood C."/>
            <person name="Hofte M."/>
            <person name="Vandamme P."/>
            <person name="Rokni-Zadeh H."/>
            <person name="van Noort V."/>
            <person name="Lavigne R."/>
            <person name="De Mot R."/>
        </authorList>
    </citation>
    <scope>NUCLEOTIDE SEQUENCE [LARGE SCALE GENOMIC DNA]</scope>
    <source>
        <strain evidence="1 2">SWRI65</strain>
    </source>
</reference>
<dbReference type="InterPro" id="IPR016918">
    <property type="entry name" value="UCP029394"/>
</dbReference>
<accession>A0A9E6TG82</accession>
<dbReference type="InterPro" id="IPR032710">
    <property type="entry name" value="NTF2-like_dom_sf"/>
</dbReference>
<dbReference type="EMBL" id="CP077091">
    <property type="protein sequence ID" value="QXI16807.1"/>
    <property type="molecule type" value="Genomic_DNA"/>
</dbReference>
<keyword evidence="2" id="KW-1185">Reference proteome</keyword>
<proteinExistence type="predicted"/>
<sequence length="136" mass="15080">MSNDLAEQAIHSIHYVHELIHRVFTDADGTGAASIEPLMQAFAEDFSMVGISAIPLNRSEVEQLFRGAVGAKAGLDIDISDLHTVWQQDETLALSYVETQRLNGTEHSRVSVAILRAQADGVKWLYLHEAPLNRDR</sequence>
<organism evidence="1 2">
    <name type="scientific">Pseudomonas hamedanensis</name>
    <dbReference type="NCBI Taxonomy" id="2745504"/>
    <lineage>
        <taxon>Bacteria</taxon>
        <taxon>Pseudomonadati</taxon>
        <taxon>Pseudomonadota</taxon>
        <taxon>Gammaproteobacteria</taxon>
        <taxon>Pseudomonadales</taxon>
        <taxon>Pseudomonadaceae</taxon>
        <taxon>Pseudomonas</taxon>
    </lineage>
</organism>
<dbReference type="SUPFAM" id="SSF54427">
    <property type="entry name" value="NTF2-like"/>
    <property type="match status" value="1"/>
</dbReference>
<name>A0A9E6TG82_9PSED</name>
<reference evidence="1 2" key="1">
    <citation type="journal article" date="2020" name="Microorganisms">
        <title>Reliable Identification of Environmental Pseudomonas Isolates Using the rpoD Gene.</title>
        <authorList>
            <consortium name="The Broad Institute Genome Sequencing Platform"/>
            <person name="Girard L."/>
            <person name="Lood C."/>
            <person name="Rokni-Zadeh H."/>
            <person name="van Noort V."/>
            <person name="Lavigne R."/>
            <person name="De Mot R."/>
        </authorList>
    </citation>
    <scope>NUCLEOTIDE SEQUENCE [LARGE SCALE GENOMIC DNA]</scope>
    <source>
        <strain evidence="1 2">SWRI65</strain>
    </source>
</reference>
<dbReference type="KEGG" id="phv:HU739_023345"/>
<evidence type="ECO:0000313" key="2">
    <source>
        <dbReference type="Proteomes" id="UP000631521"/>
    </source>
</evidence>